<keyword evidence="2" id="KW-1185">Reference proteome</keyword>
<sequence length="91" mass="9594">MPKNSKNCKLRTEIIQVSADGFGGGLVAGSLLASQFTLGTSATTDTQRFIFDNATGALYFDQDGNGSAFSQVQFAQIYSGASLTENNFAIV</sequence>
<dbReference type="Proteomes" id="UP000632766">
    <property type="component" value="Unassembled WGS sequence"/>
</dbReference>
<comment type="caution">
    <text evidence="1">The sequence shown here is derived from an EMBL/GenBank/DDBJ whole genome shotgun (WGS) entry which is preliminary data.</text>
</comment>
<proteinExistence type="predicted"/>
<dbReference type="RefSeq" id="WP_198127415.1">
    <property type="nucleotide sequence ID" value="NZ_JAECZC010000065.1"/>
</dbReference>
<name>A0A8J7I088_9NOST</name>
<reference evidence="1 2" key="1">
    <citation type="journal article" date="2021" name="Int. J. Syst. Evol. Microbiol.">
        <title>Amazonocrinis nigriterrae gen. nov., sp. nov., Atlanticothrix silvestris gen. nov., sp. nov. and Dendronalium phyllosphericum gen. nov., sp. nov., nostocacean cyanobacteria from Brazilian environments.</title>
        <authorList>
            <person name="Alvarenga D.O."/>
            <person name="Andreote A.P.D."/>
            <person name="Branco L.H.Z."/>
            <person name="Delbaje E."/>
            <person name="Cruz R.B."/>
            <person name="Varani A.M."/>
            <person name="Fiore M.F."/>
        </authorList>
    </citation>
    <scope>NUCLEOTIDE SEQUENCE [LARGE SCALE GENOMIC DNA]</scope>
    <source>
        <strain evidence="1 2">CENA67</strain>
    </source>
</reference>
<organism evidence="1 2">
    <name type="scientific">Amazonocrinis nigriterrae CENA67</name>
    <dbReference type="NCBI Taxonomy" id="2794033"/>
    <lineage>
        <taxon>Bacteria</taxon>
        <taxon>Bacillati</taxon>
        <taxon>Cyanobacteriota</taxon>
        <taxon>Cyanophyceae</taxon>
        <taxon>Nostocales</taxon>
        <taxon>Nostocaceae</taxon>
        <taxon>Amazonocrinis</taxon>
        <taxon>Amazonocrinis nigriterrae</taxon>
    </lineage>
</organism>
<dbReference type="EMBL" id="JAECZC010000065">
    <property type="protein sequence ID" value="MBH8565629.1"/>
    <property type="molecule type" value="Genomic_DNA"/>
</dbReference>
<dbReference type="AlphaFoldDB" id="A0A8J7I088"/>
<gene>
    <name evidence="1" type="ORF">I8748_26235</name>
</gene>
<evidence type="ECO:0000313" key="2">
    <source>
        <dbReference type="Proteomes" id="UP000632766"/>
    </source>
</evidence>
<accession>A0A8J7I088</accession>
<evidence type="ECO:0000313" key="1">
    <source>
        <dbReference type="EMBL" id="MBH8565629.1"/>
    </source>
</evidence>
<protein>
    <submittedName>
        <fullName evidence="1">Uncharacterized protein</fullName>
    </submittedName>
</protein>